<proteinExistence type="predicted"/>
<keyword evidence="5" id="KW-1185">Reference proteome</keyword>
<dbReference type="PROSITE" id="PS50137">
    <property type="entry name" value="DS_RBD"/>
    <property type="match status" value="1"/>
</dbReference>
<feature type="compositionally biased region" description="Polar residues" evidence="2">
    <location>
        <begin position="489"/>
        <end position="499"/>
    </location>
</feature>
<dbReference type="EMBL" id="OU015566">
    <property type="protein sequence ID" value="CAG5108512.1"/>
    <property type="molecule type" value="Genomic_DNA"/>
</dbReference>
<gene>
    <name evidence="4" type="ORF">OKIOD_LOCUS12597</name>
</gene>
<evidence type="ECO:0000259" key="3">
    <source>
        <dbReference type="PROSITE" id="PS50137"/>
    </source>
</evidence>
<feature type="compositionally biased region" description="Low complexity" evidence="2">
    <location>
        <begin position="216"/>
        <end position="231"/>
    </location>
</feature>
<sequence length="537" mass="59746">MTEETKSKYPKWSDQYSTLVLIQLAKGCDWKSKFQLTEQRVGEHEFLVRLKNDGKTFEGVGSSKKKAEHRASFKLLKTFKNLREIVKANSLQFLELANREGAGILADKMRINPAPAGGFVATYIGRSDLEIRNAVKKDAKRLLAYELLSPLWKEMDKTFANENLPVTPNSSPQRPAVRVQPKKSPPMSPIRPEPVAVLKEPIIKIVPEPQKTSTNSTELSFSSLPSSSIKSGPPVEVSTGSRASTVRGRFPHWNSDYYIPILTALAKSASWKDILGLKLNALTDGKYDATLIYEGSTFRGIGQGKSEATNDAAFQLICCLDGLDRFLEENCMAILEFAVRNGCPINRDNIRVEEVMVDGTKKFQCKYLAPGVMEHGRISQSKASAKKNLVFNLLKPLWTSLKREINGALDKRKETLYDEIDKLESKRDSGVSYESESLLSDYKTEAVSPDKSEDKLTKEIEALKKHLSHLELLQQTQKGTSPDGDATVIQHNEPQTSGYVTGRSDAGNQGDDAVSAISSKWCSVDFKIDDSISKIYK</sequence>
<evidence type="ECO:0000256" key="2">
    <source>
        <dbReference type="SAM" id="MobiDB-lite"/>
    </source>
</evidence>
<protein>
    <submittedName>
        <fullName evidence="4">Oidioi.mRNA.OKI2018_I69.chr1.g3832.t1.cds</fullName>
    </submittedName>
</protein>
<evidence type="ECO:0000313" key="4">
    <source>
        <dbReference type="EMBL" id="CAG5108512.1"/>
    </source>
</evidence>
<feature type="domain" description="DRBM" evidence="3">
    <location>
        <begin position="34"/>
        <end position="81"/>
    </location>
</feature>
<feature type="region of interest" description="Disordered" evidence="2">
    <location>
        <begin position="209"/>
        <end position="242"/>
    </location>
</feature>
<accession>A0ABN7SVC4</accession>
<dbReference type="SMART" id="SM00358">
    <property type="entry name" value="DSRM"/>
    <property type="match status" value="1"/>
</dbReference>
<feature type="region of interest" description="Disordered" evidence="2">
    <location>
        <begin position="477"/>
        <end position="512"/>
    </location>
</feature>
<dbReference type="SUPFAM" id="SSF54768">
    <property type="entry name" value="dsRNA-binding domain-like"/>
    <property type="match status" value="1"/>
</dbReference>
<organism evidence="4 5">
    <name type="scientific">Oikopleura dioica</name>
    <name type="common">Tunicate</name>
    <dbReference type="NCBI Taxonomy" id="34765"/>
    <lineage>
        <taxon>Eukaryota</taxon>
        <taxon>Metazoa</taxon>
        <taxon>Chordata</taxon>
        <taxon>Tunicata</taxon>
        <taxon>Appendicularia</taxon>
        <taxon>Copelata</taxon>
        <taxon>Oikopleuridae</taxon>
        <taxon>Oikopleura</taxon>
    </lineage>
</organism>
<reference evidence="4 5" key="1">
    <citation type="submission" date="2021-04" db="EMBL/GenBank/DDBJ databases">
        <authorList>
            <person name="Bliznina A."/>
        </authorList>
    </citation>
    <scope>NUCLEOTIDE SEQUENCE [LARGE SCALE GENOMIC DNA]</scope>
</reference>
<name>A0ABN7SVC4_OIKDI</name>
<keyword evidence="1" id="KW-0694">RNA-binding</keyword>
<dbReference type="InterPro" id="IPR014720">
    <property type="entry name" value="dsRBD_dom"/>
</dbReference>
<evidence type="ECO:0000256" key="1">
    <source>
        <dbReference type="PROSITE-ProRule" id="PRU00266"/>
    </source>
</evidence>
<feature type="region of interest" description="Disordered" evidence="2">
    <location>
        <begin position="163"/>
        <end position="191"/>
    </location>
</feature>
<dbReference type="Gene3D" id="3.30.160.20">
    <property type="match status" value="1"/>
</dbReference>
<dbReference type="Pfam" id="PF00035">
    <property type="entry name" value="dsrm"/>
    <property type="match status" value="1"/>
</dbReference>
<evidence type="ECO:0000313" key="5">
    <source>
        <dbReference type="Proteomes" id="UP001158576"/>
    </source>
</evidence>
<dbReference type="Proteomes" id="UP001158576">
    <property type="component" value="Chromosome 1"/>
</dbReference>
<feature type="compositionally biased region" description="Polar residues" evidence="2">
    <location>
        <begin position="163"/>
        <end position="173"/>
    </location>
</feature>